<dbReference type="HOGENOM" id="CLU_038018_1_0_1"/>
<organism evidence="5">
    <name type="scientific">Zea mays</name>
    <name type="common">Maize</name>
    <dbReference type="NCBI Taxonomy" id="4577"/>
    <lineage>
        <taxon>Eukaryota</taxon>
        <taxon>Viridiplantae</taxon>
        <taxon>Streptophyta</taxon>
        <taxon>Embryophyta</taxon>
        <taxon>Tracheophyta</taxon>
        <taxon>Spermatophyta</taxon>
        <taxon>Magnoliopsida</taxon>
        <taxon>Liliopsida</taxon>
        <taxon>Poales</taxon>
        <taxon>Poaceae</taxon>
        <taxon>PACMAD clade</taxon>
        <taxon>Panicoideae</taxon>
        <taxon>Andropogonodae</taxon>
        <taxon>Andropogoneae</taxon>
        <taxon>Tripsacinae</taxon>
        <taxon>Zea</taxon>
    </lineage>
</organism>
<dbReference type="InterPro" id="IPR013083">
    <property type="entry name" value="Znf_RING/FYVE/PHD"/>
</dbReference>
<dbReference type="PaxDb" id="4577-GRMZM2G368047_P02"/>
<dbReference type="eggNOG" id="KOG1100">
    <property type="taxonomic scope" value="Eukaryota"/>
</dbReference>
<keyword evidence="3" id="KW-0862">Zinc</keyword>
<dbReference type="Pfam" id="PF13920">
    <property type="entry name" value="zf-C3HC4_3"/>
    <property type="match status" value="1"/>
</dbReference>
<reference evidence="6" key="4">
    <citation type="submission" date="2021-05" db="UniProtKB">
        <authorList>
            <consortium name="EnsemblPlants"/>
        </authorList>
    </citation>
    <scope>IDENTIFICATION</scope>
    <source>
        <strain evidence="6">cv. B73</strain>
    </source>
</reference>
<protein>
    <submittedName>
        <fullName evidence="5">Putative RING zinc finger domain superfamily protein</fullName>
    </submittedName>
</protein>
<dbReference type="Proteomes" id="UP000007305">
    <property type="component" value="Chromosome 10"/>
</dbReference>
<dbReference type="STRING" id="4577.K7U327"/>
<dbReference type="AlphaFoldDB" id="K7U327"/>
<dbReference type="OMA" id="ECQAWVG"/>
<proteinExistence type="predicted"/>
<dbReference type="CDD" id="cd16649">
    <property type="entry name" value="mRING-HC-C3HC5_CGRF1-like"/>
    <property type="match status" value="1"/>
</dbReference>
<evidence type="ECO:0000313" key="6">
    <source>
        <dbReference type="EnsemblPlants" id="Zm00001eb421630_P002"/>
    </source>
</evidence>
<keyword evidence="7" id="KW-1185">Reference proteome</keyword>
<keyword evidence="4" id="KW-0175">Coiled coil</keyword>
<evidence type="ECO:0000256" key="1">
    <source>
        <dbReference type="ARBA" id="ARBA00022723"/>
    </source>
</evidence>
<evidence type="ECO:0000313" key="7">
    <source>
        <dbReference type="Proteomes" id="UP000007305"/>
    </source>
</evidence>
<evidence type="ECO:0000256" key="2">
    <source>
        <dbReference type="ARBA" id="ARBA00022771"/>
    </source>
</evidence>
<dbReference type="EnsemblPlants" id="Zm00001eb421630_T002">
    <property type="protein sequence ID" value="Zm00001eb421630_P002"/>
    <property type="gene ID" value="Zm00001eb421630"/>
</dbReference>
<reference evidence="6" key="3">
    <citation type="submission" date="2019-07" db="EMBL/GenBank/DDBJ databases">
        <authorList>
            <person name="Seetharam A."/>
            <person name="Woodhouse M."/>
            <person name="Cannon E."/>
        </authorList>
    </citation>
    <scope>NUCLEOTIDE SEQUENCE [LARGE SCALE GENOMIC DNA]</scope>
    <source>
        <strain evidence="6">cv. B73</strain>
    </source>
</reference>
<keyword evidence="1" id="KW-0479">Metal-binding</keyword>
<feature type="coiled-coil region" evidence="4">
    <location>
        <begin position="181"/>
        <end position="208"/>
    </location>
</feature>
<dbReference type="PANTHER" id="PTHR42647:SF20">
    <property type="entry name" value="RING ZINC FINGER DOMAIN SUPERFAMILY PROTEIN-RELATED"/>
    <property type="match status" value="1"/>
</dbReference>
<sequence length="321" mass="33604">MAVQARHFSHDLAPAAGGSLFLDEYAGCVPAPARIGDDTTVLSDFPRSELAWCNYGFLPRKRPRLEAAAPAAGGDLLQDQRVGMPPAGTERLLPVPPLVDARSRAVGSGAATSTSGRVVAVGAATVVSRDIPSSWTHHHGMEIDALVRLEAERMRAALQEARRRHGRALLAAVGRAASGRLRASETGLERALHRNAELEEKARQAGAECQAWVGVARSHEAVAAGLRATLDQLRPRGAAVCVCEAEAEDARSCCFGEAPAAHANGASMPKLACKSCGSGGACVLLLPCRHLCLCRVCDEAGVDACPVCATTRNGSLHVLFS</sequence>
<evidence type="ECO:0000256" key="3">
    <source>
        <dbReference type="ARBA" id="ARBA00022833"/>
    </source>
</evidence>
<reference evidence="7" key="1">
    <citation type="journal article" date="2009" name="Science">
        <title>The B73 maize genome: complexity, diversity, and dynamics.</title>
        <authorList>
            <person name="Schnable P.S."/>
            <person name="Ware D."/>
            <person name="Fulton R.S."/>
            <person name="Stein J.C."/>
            <person name="Wei F."/>
            <person name="Pasternak S."/>
            <person name="Liang C."/>
            <person name="Zhang J."/>
            <person name="Fulton L."/>
            <person name="Graves T.A."/>
            <person name="Minx P."/>
            <person name="Reily A.D."/>
            <person name="Courtney L."/>
            <person name="Kruchowski S.S."/>
            <person name="Tomlinson C."/>
            <person name="Strong C."/>
            <person name="Delehaunty K."/>
            <person name="Fronick C."/>
            <person name="Courtney B."/>
            <person name="Rock S.M."/>
            <person name="Belter E."/>
            <person name="Du F."/>
            <person name="Kim K."/>
            <person name="Abbott R.M."/>
            <person name="Cotton M."/>
            <person name="Levy A."/>
            <person name="Marchetto P."/>
            <person name="Ochoa K."/>
            <person name="Jackson S.M."/>
            <person name="Gillam B."/>
            <person name="Chen W."/>
            <person name="Yan L."/>
            <person name="Higginbotham J."/>
            <person name="Cardenas M."/>
            <person name="Waligorski J."/>
            <person name="Applebaum E."/>
            <person name="Phelps L."/>
            <person name="Falcone J."/>
            <person name="Kanchi K."/>
            <person name="Thane T."/>
            <person name="Scimone A."/>
            <person name="Thane N."/>
            <person name="Henke J."/>
            <person name="Wang T."/>
            <person name="Ruppert J."/>
            <person name="Shah N."/>
            <person name="Rotter K."/>
            <person name="Hodges J."/>
            <person name="Ingenthron E."/>
            <person name="Cordes M."/>
            <person name="Kohlberg S."/>
            <person name="Sgro J."/>
            <person name="Delgado B."/>
            <person name="Mead K."/>
            <person name="Chinwalla A."/>
            <person name="Leonard S."/>
            <person name="Crouse K."/>
            <person name="Collura K."/>
            <person name="Kudrna D."/>
            <person name="Currie J."/>
            <person name="He R."/>
            <person name="Angelova A."/>
            <person name="Rajasekar S."/>
            <person name="Mueller T."/>
            <person name="Lomeli R."/>
            <person name="Scara G."/>
            <person name="Ko A."/>
            <person name="Delaney K."/>
            <person name="Wissotski M."/>
            <person name="Lopez G."/>
            <person name="Campos D."/>
            <person name="Braidotti M."/>
            <person name="Ashley E."/>
            <person name="Golser W."/>
            <person name="Kim H."/>
            <person name="Lee S."/>
            <person name="Lin J."/>
            <person name="Dujmic Z."/>
            <person name="Kim W."/>
            <person name="Talag J."/>
            <person name="Zuccolo A."/>
            <person name="Fan C."/>
            <person name="Sebastian A."/>
            <person name="Kramer M."/>
            <person name="Spiegel L."/>
            <person name="Nascimento L."/>
            <person name="Zutavern T."/>
            <person name="Miller B."/>
            <person name="Ambroise C."/>
            <person name="Muller S."/>
            <person name="Spooner W."/>
            <person name="Narechania A."/>
            <person name="Ren L."/>
            <person name="Wei S."/>
            <person name="Kumari S."/>
            <person name="Faga B."/>
            <person name="Levy M.J."/>
            <person name="McMahan L."/>
            <person name="Van Buren P."/>
            <person name="Vaughn M.W."/>
            <person name="Ying K."/>
            <person name="Yeh C.-T."/>
            <person name="Emrich S.J."/>
            <person name="Jia Y."/>
            <person name="Kalyanaraman A."/>
            <person name="Hsia A.-P."/>
            <person name="Barbazuk W.B."/>
            <person name="Baucom R.S."/>
            <person name="Brutnell T.P."/>
            <person name="Carpita N.C."/>
            <person name="Chaparro C."/>
            <person name="Chia J.-M."/>
            <person name="Deragon J.-M."/>
            <person name="Estill J.C."/>
            <person name="Fu Y."/>
            <person name="Jeddeloh J.A."/>
            <person name="Han Y."/>
            <person name="Lee H."/>
            <person name="Li P."/>
            <person name="Lisch D.R."/>
            <person name="Liu S."/>
            <person name="Liu Z."/>
            <person name="Nagel D.H."/>
            <person name="McCann M.C."/>
            <person name="SanMiguel P."/>
            <person name="Myers A.M."/>
            <person name="Nettleton D."/>
            <person name="Nguyen J."/>
            <person name="Penning B.W."/>
            <person name="Ponnala L."/>
            <person name="Schneider K.L."/>
            <person name="Schwartz D.C."/>
            <person name="Sharma A."/>
            <person name="Soderlund C."/>
            <person name="Springer N.M."/>
            <person name="Sun Q."/>
            <person name="Wang H."/>
            <person name="Waterman M."/>
            <person name="Westerman R."/>
            <person name="Wolfgruber T.K."/>
            <person name="Yang L."/>
            <person name="Yu Y."/>
            <person name="Zhang L."/>
            <person name="Zhou S."/>
            <person name="Zhu Q."/>
            <person name="Bennetzen J.L."/>
            <person name="Dawe R.K."/>
            <person name="Jiang J."/>
            <person name="Jiang N."/>
            <person name="Presting G.G."/>
            <person name="Wessler S.R."/>
            <person name="Aluru S."/>
            <person name="Martienssen R.A."/>
            <person name="Clifton S.W."/>
            <person name="McCombie W.R."/>
            <person name="Wing R.A."/>
            <person name="Wilson R.K."/>
        </authorList>
    </citation>
    <scope>NUCLEOTIDE SEQUENCE [LARGE SCALE GENOMIC DNA]</scope>
    <source>
        <strain evidence="7">cv. B73</strain>
    </source>
</reference>
<dbReference type="EMBL" id="CM000786">
    <property type="protein sequence ID" value="AQK43506.1"/>
    <property type="molecule type" value="Genomic_DNA"/>
</dbReference>
<dbReference type="ExpressionAtlas" id="K7U327">
    <property type="expression patterns" value="baseline and differential"/>
</dbReference>
<accession>K7U327</accession>
<keyword evidence="2" id="KW-0863">Zinc-finger</keyword>
<dbReference type="GO" id="GO:0008270">
    <property type="term" value="F:zinc ion binding"/>
    <property type="evidence" value="ECO:0007669"/>
    <property type="project" value="UniProtKB-KW"/>
</dbReference>
<evidence type="ECO:0000256" key="4">
    <source>
        <dbReference type="SAM" id="Coils"/>
    </source>
</evidence>
<gene>
    <name evidence="5" type="ORF">ZEAMMB73_Zm00001d025310</name>
</gene>
<dbReference type="PANTHER" id="PTHR42647">
    <property type="entry name" value="SBP (S-RIBONUCLEASE BINDING PROTEIN) FAMILY PROTEIN"/>
    <property type="match status" value="1"/>
</dbReference>
<name>K7U327_MAIZE</name>
<dbReference type="Gene3D" id="3.30.40.10">
    <property type="entry name" value="Zinc/RING finger domain, C3HC4 (zinc finger)"/>
    <property type="match status" value="1"/>
</dbReference>
<dbReference type="Gramene" id="Zm00001eb421630_T002">
    <property type="protein sequence ID" value="Zm00001eb421630_P002"/>
    <property type="gene ID" value="Zm00001eb421630"/>
</dbReference>
<evidence type="ECO:0000313" key="5">
    <source>
        <dbReference type="EMBL" id="AQK43506.1"/>
    </source>
</evidence>
<dbReference type="GO" id="GO:0004842">
    <property type="term" value="F:ubiquitin-protein transferase activity"/>
    <property type="evidence" value="ECO:0000318"/>
    <property type="project" value="GO_Central"/>
</dbReference>
<reference evidence="5" key="2">
    <citation type="submission" date="2015-12" db="EMBL/GenBank/DDBJ databases">
        <title>Update maize B73 reference genome by single molecule sequencing technologies.</title>
        <authorList>
            <consortium name="Maize Genome Sequencing Project"/>
            <person name="Ware D."/>
        </authorList>
    </citation>
    <scope>NUCLEOTIDE SEQUENCE</scope>
    <source>
        <tissue evidence="5">Seedling</tissue>
    </source>
</reference>